<organism evidence="1 2">
    <name type="scientific">Ornithinimicrobium cerasi</name>
    <dbReference type="NCBI Taxonomy" id="2248773"/>
    <lineage>
        <taxon>Bacteria</taxon>
        <taxon>Bacillati</taxon>
        <taxon>Actinomycetota</taxon>
        <taxon>Actinomycetes</taxon>
        <taxon>Micrococcales</taxon>
        <taxon>Ornithinimicrobiaceae</taxon>
        <taxon>Ornithinimicrobium</taxon>
    </lineage>
</organism>
<protein>
    <submittedName>
        <fullName evidence="1">Uncharacterized protein</fullName>
    </submittedName>
</protein>
<gene>
    <name evidence="1" type="ORF">SAMN05421879_11523</name>
</gene>
<evidence type="ECO:0000313" key="1">
    <source>
        <dbReference type="EMBL" id="SOC57696.1"/>
    </source>
</evidence>
<proteinExistence type="predicted"/>
<evidence type="ECO:0000313" key="2">
    <source>
        <dbReference type="Proteomes" id="UP000219688"/>
    </source>
</evidence>
<keyword evidence="2" id="KW-1185">Reference proteome</keyword>
<sequence length="87" mass="9210">MRNEYELQLTFVVPGEGGGVVVPVPDQPIALSEGDLAFALRDVGDVSIRVLTLEMMLAIKGSPRQDEVGGAKDRADLAALRSALESS</sequence>
<dbReference type="Proteomes" id="UP000219688">
    <property type="component" value="Unassembled WGS sequence"/>
</dbReference>
<dbReference type="AlphaFoldDB" id="A0A285VWR3"/>
<accession>A0A285VWR3</accession>
<dbReference type="EMBL" id="OBQK01000015">
    <property type="protein sequence ID" value="SOC57696.1"/>
    <property type="molecule type" value="Genomic_DNA"/>
</dbReference>
<name>A0A285VWR3_9MICO</name>
<reference evidence="2" key="1">
    <citation type="submission" date="2017-08" db="EMBL/GenBank/DDBJ databases">
        <authorList>
            <person name="Varghese N."/>
            <person name="Submissions S."/>
        </authorList>
    </citation>
    <scope>NUCLEOTIDE SEQUENCE [LARGE SCALE GENOMIC DNA]</scope>
    <source>
        <strain evidence="2">USBA17B2</strain>
    </source>
</reference>